<evidence type="ECO:0000256" key="1">
    <source>
        <dbReference type="SAM" id="MobiDB-lite"/>
    </source>
</evidence>
<protein>
    <submittedName>
        <fullName evidence="3">Intersectin-EH binding protein Ibp1</fullName>
    </submittedName>
</protein>
<dbReference type="RefSeq" id="WP_265998211.1">
    <property type="nucleotide sequence ID" value="NZ_JAPJDN010000014.1"/>
</dbReference>
<reference evidence="3 4" key="1">
    <citation type="submission" date="2022-11" db="EMBL/GenBank/DDBJ databases">
        <title>Mycobacterium sp. nov.</title>
        <authorList>
            <person name="Papic B."/>
            <person name="Spicic S."/>
            <person name="Duvnjak S."/>
        </authorList>
    </citation>
    <scope>NUCLEOTIDE SEQUENCE [LARGE SCALE GENOMIC DNA]</scope>
    <source>
        <strain evidence="3 4">CVI_P4</strain>
    </source>
</reference>
<comment type="caution">
    <text evidence="3">The sequence shown here is derived from an EMBL/GenBank/DDBJ whole genome shotgun (WGS) entry which is preliminary data.</text>
</comment>
<sequence length="120" mass="11780">MAASKNARQLALAAGFALTIAAAPIATAFTVVSTGPAPATVAACPDGQTLNPGTGECMTSAQDGSGDISYSTPGDHNSVPEVQGIPCTGSNTGECIGLQEIQDPPAVTPRATVEGAEPTP</sequence>
<accession>A0ABT3SH32</accession>
<feature type="region of interest" description="Disordered" evidence="1">
    <location>
        <begin position="54"/>
        <end position="86"/>
    </location>
</feature>
<organism evidence="3 4">
    <name type="scientific">Mycobacterium pinniadriaticum</name>
    <dbReference type="NCBI Taxonomy" id="2994102"/>
    <lineage>
        <taxon>Bacteria</taxon>
        <taxon>Bacillati</taxon>
        <taxon>Actinomycetota</taxon>
        <taxon>Actinomycetes</taxon>
        <taxon>Mycobacteriales</taxon>
        <taxon>Mycobacteriaceae</taxon>
        <taxon>Mycobacterium</taxon>
    </lineage>
</organism>
<proteinExistence type="predicted"/>
<feature type="chain" id="PRO_5046154095" evidence="2">
    <location>
        <begin position="29"/>
        <end position="120"/>
    </location>
</feature>
<evidence type="ECO:0000256" key="2">
    <source>
        <dbReference type="SAM" id="SignalP"/>
    </source>
</evidence>
<keyword evidence="4" id="KW-1185">Reference proteome</keyword>
<dbReference type="Proteomes" id="UP001300745">
    <property type="component" value="Unassembled WGS sequence"/>
</dbReference>
<feature type="signal peptide" evidence="2">
    <location>
        <begin position="1"/>
        <end position="28"/>
    </location>
</feature>
<feature type="compositionally biased region" description="Polar residues" evidence="1">
    <location>
        <begin position="54"/>
        <end position="75"/>
    </location>
</feature>
<feature type="region of interest" description="Disordered" evidence="1">
    <location>
        <begin position="101"/>
        <end position="120"/>
    </location>
</feature>
<evidence type="ECO:0000313" key="4">
    <source>
        <dbReference type="Proteomes" id="UP001300745"/>
    </source>
</evidence>
<gene>
    <name evidence="3" type="ORF">ORI27_17355</name>
</gene>
<evidence type="ECO:0000313" key="3">
    <source>
        <dbReference type="EMBL" id="MCX2938473.1"/>
    </source>
</evidence>
<keyword evidence="2" id="KW-0732">Signal</keyword>
<dbReference type="EMBL" id="JAPJDO010000014">
    <property type="protein sequence ID" value="MCX2938473.1"/>
    <property type="molecule type" value="Genomic_DNA"/>
</dbReference>
<name>A0ABT3SH32_9MYCO</name>